<proteinExistence type="predicted"/>
<evidence type="ECO:0000313" key="3">
    <source>
        <dbReference type="EMBL" id="KKR02770.1"/>
    </source>
</evidence>
<evidence type="ECO:0000259" key="2">
    <source>
        <dbReference type="Pfam" id="PF04909"/>
    </source>
</evidence>
<dbReference type="PANTHER" id="PTHR21240:SF19">
    <property type="entry name" value="CATALYTIC_ HYDROLASE"/>
    <property type="match status" value="1"/>
</dbReference>
<dbReference type="Proteomes" id="UP000033935">
    <property type="component" value="Unassembled WGS sequence"/>
</dbReference>
<feature type="domain" description="Amidohydrolase-related" evidence="2">
    <location>
        <begin position="66"/>
        <end position="276"/>
    </location>
</feature>
<dbReference type="SUPFAM" id="SSF51556">
    <property type="entry name" value="Metallo-dependent hydrolases"/>
    <property type="match status" value="1"/>
</dbReference>
<dbReference type="Pfam" id="PF04909">
    <property type="entry name" value="Amidohydro_2"/>
    <property type="match status" value="1"/>
</dbReference>
<keyword evidence="1" id="KW-0456">Lyase</keyword>
<accession>A0A0G0PXA7</accession>
<dbReference type="GO" id="GO:0016787">
    <property type="term" value="F:hydrolase activity"/>
    <property type="evidence" value="ECO:0007669"/>
    <property type="project" value="InterPro"/>
</dbReference>
<dbReference type="InterPro" id="IPR032466">
    <property type="entry name" value="Metal_Hydrolase"/>
</dbReference>
<dbReference type="EMBL" id="LBWG01000049">
    <property type="protein sequence ID" value="KKR02770.1"/>
    <property type="molecule type" value="Genomic_DNA"/>
</dbReference>
<evidence type="ECO:0000256" key="1">
    <source>
        <dbReference type="ARBA" id="ARBA00023239"/>
    </source>
</evidence>
<evidence type="ECO:0000313" key="4">
    <source>
        <dbReference type="Proteomes" id="UP000033935"/>
    </source>
</evidence>
<organism evidence="3 4">
    <name type="scientific">Candidatus Uhrbacteria bacterium GW2011_GWF2_39_13</name>
    <dbReference type="NCBI Taxonomy" id="1618995"/>
    <lineage>
        <taxon>Bacteria</taxon>
        <taxon>Candidatus Uhriibacteriota</taxon>
    </lineage>
</organism>
<name>A0A0G0PXA7_9BACT</name>
<dbReference type="GO" id="GO:0016831">
    <property type="term" value="F:carboxy-lyase activity"/>
    <property type="evidence" value="ECO:0007669"/>
    <property type="project" value="InterPro"/>
</dbReference>
<reference evidence="3 4" key="1">
    <citation type="journal article" date="2015" name="Nature">
        <title>rRNA introns, odd ribosomes, and small enigmatic genomes across a large radiation of phyla.</title>
        <authorList>
            <person name="Brown C.T."/>
            <person name="Hug L.A."/>
            <person name="Thomas B.C."/>
            <person name="Sharon I."/>
            <person name="Castelle C.J."/>
            <person name="Singh A."/>
            <person name="Wilkins M.J."/>
            <person name="Williams K.H."/>
            <person name="Banfield J.F."/>
        </authorList>
    </citation>
    <scope>NUCLEOTIDE SEQUENCE [LARGE SCALE GENOMIC DNA]</scope>
</reference>
<dbReference type="AlphaFoldDB" id="A0A0G0PXA7"/>
<dbReference type="Gene3D" id="3.20.20.140">
    <property type="entry name" value="Metal-dependent hydrolases"/>
    <property type="match status" value="1"/>
</dbReference>
<sequence length="282" mass="32888">MKIIDAHFHYSKIAAFKLTSKKFKINYSKEGFIRETEENQVVAGVCMGLTETKQYKFPDKLASTPMNFDLDEMPPNFYFSAGINPDKLSKDNLNELEKTIQRPDCAGIKIYGGYYQYYFTDKIYEPVYELAMKYDLPVSFHTGDTFSDNGLLKFSHPLTLDELACRYPTMKIVICHLGNPWVMDTAELLYKNENVYTDLSGILIGDKARFNLFSSQELFMNIYKTCFIFANRYDKLLYGSDWPLVSMKIYIDFIKLMVPEEHHQKVFYDNALKVFKKIKNIS</sequence>
<comment type="caution">
    <text evidence="3">The sequence shown here is derived from an EMBL/GenBank/DDBJ whole genome shotgun (WGS) entry which is preliminary data.</text>
</comment>
<dbReference type="InterPro" id="IPR006680">
    <property type="entry name" value="Amidohydro-rel"/>
</dbReference>
<gene>
    <name evidence="3" type="ORF">UT30_C0049G0005</name>
</gene>
<dbReference type="PANTHER" id="PTHR21240">
    <property type="entry name" value="2-AMINO-3-CARBOXYLMUCONATE-6-SEMIALDEHYDE DECARBOXYLASE"/>
    <property type="match status" value="1"/>
</dbReference>
<dbReference type="InterPro" id="IPR032465">
    <property type="entry name" value="ACMSD"/>
</dbReference>
<protein>
    <recommendedName>
        <fullName evidence="2">Amidohydrolase-related domain-containing protein</fullName>
    </recommendedName>
</protein>